<dbReference type="PANTHER" id="PTHR30151">
    <property type="entry name" value="ALKANE SULFONATE ABC TRANSPORTER-RELATED, MEMBRANE SUBUNIT"/>
    <property type="match status" value="1"/>
</dbReference>
<feature type="transmembrane region" description="Helical" evidence="7">
    <location>
        <begin position="66"/>
        <end position="87"/>
    </location>
</feature>
<evidence type="ECO:0000313" key="9">
    <source>
        <dbReference type="EMBL" id="MCC6069916.1"/>
    </source>
</evidence>
<comment type="subcellular location">
    <subcellularLocation>
        <location evidence="1 7">Cell membrane</location>
        <topology evidence="1 7">Multi-pass membrane protein</topology>
    </subcellularLocation>
</comment>
<dbReference type="Proteomes" id="UP001198701">
    <property type="component" value="Unassembled WGS sequence"/>
</dbReference>
<proteinExistence type="inferred from homology"/>
<evidence type="ECO:0000259" key="8">
    <source>
        <dbReference type="PROSITE" id="PS50928"/>
    </source>
</evidence>
<evidence type="ECO:0000256" key="6">
    <source>
        <dbReference type="ARBA" id="ARBA00023136"/>
    </source>
</evidence>
<dbReference type="Pfam" id="PF00528">
    <property type="entry name" value="BPD_transp_1"/>
    <property type="match status" value="1"/>
</dbReference>
<dbReference type="InterPro" id="IPR000515">
    <property type="entry name" value="MetI-like"/>
</dbReference>
<keyword evidence="2 7" id="KW-0813">Transport</keyword>
<dbReference type="PROSITE" id="PS50928">
    <property type="entry name" value="ABC_TM1"/>
    <property type="match status" value="1"/>
</dbReference>
<dbReference type="SUPFAM" id="SSF161098">
    <property type="entry name" value="MetI-like"/>
    <property type="match status" value="1"/>
</dbReference>
<comment type="similarity">
    <text evidence="7">Belongs to the binding-protein-dependent transport system permease family.</text>
</comment>
<dbReference type="PANTHER" id="PTHR30151:SF25">
    <property type="entry name" value="TAURINE TRANSPORT SYSTEM PERMEASE PROTEIN TAUC"/>
    <property type="match status" value="1"/>
</dbReference>
<evidence type="ECO:0000256" key="7">
    <source>
        <dbReference type="RuleBase" id="RU363032"/>
    </source>
</evidence>
<dbReference type="EMBL" id="JAJHPV010000004">
    <property type="protein sequence ID" value="MCC6069916.1"/>
    <property type="molecule type" value="Genomic_DNA"/>
</dbReference>
<dbReference type="InterPro" id="IPR035906">
    <property type="entry name" value="MetI-like_sf"/>
</dbReference>
<organism evidence="9 10">
    <name type="scientific">Massilia agrisoli</name>
    <dbReference type="NCBI Taxonomy" id="2892444"/>
    <lineage>
        <taxon>Bacteria</taxon>
        <taxon>Pseudomonadati</taxon>
        <taxon>Pseudomonadota</taxon>
        <taxon>Betaproteobacteria</taxon>
        <taxon>Burkholderiales</taxon>
        <taxon>Oxalobacteraceae</taxon>
        <taxon>Telluria group</taxon>
        <taxon>Massilia</taxon>
    </lineage>
</organism>
<sequence>MNDKTRDRLVSVASPLALVLLWELCARAGVLDTRFFPAPTSIVAQAVDLATSGELWGHLSASLQRLLWGSLLGGVPALLLGIAMGLYRPVRAAIDPLISATYPVPKSAILPLILLIFGLGEASKIVMVALGVFFPVVINTISGVMQIDKIYLDVGKNFRASRWQTFRTVALPGALPSIMAGIKLGIGMGLILIAIAEMVGAKNGIGFMIWDAWQILSVETMYVGLIVISILGFLLTLILNEIEGWILPWKHER</sequence>
<evidence type="ECO:0000256" key="2">
    <source>
        <dbReference type="ARBA" id="ARBA00022448"/>
    </source>
</evidence>
<keyword evidence="3" id="KW-1003">Cell membrane</keyword>
<protein>
    <submittedName>
        <fullName evidence="9">ABC transporter permease</fullName>
    </submittedName>
</protein>
<evidence type="ECO:0000256" key="3">
    <source>
        <dbReference type="ARBA" id="ARBA00022475"/>
    </source>
</evidence>
<feature type="transmembrane region" description="Helical" evidence="7">
    <location>
        <begin position="221"/>
        <end position="240"/>
    </location>
</feature>
<keyword evidence="10" id="KW-1185">Reference proteome</keyword>
<accession>A0ABS8IPP6</accession>
<feature type="transmembrane region" description="Helical" evidence="7">
    <location>
        <begin position="125"/>
        <end position="147"/>
    </location>
</feature>
<reference evidence="9 10" key="1">
    <citation type="submission" date="2021-11" db="EMBL/GenBank/DDBJ databases">
        <authorList>
            <person name="Huq M.A."/>
        </authorList>
    </citation>
    <scope>NUCLEOTIDE SEQUENCE [LARGE SCALE GENOMIC DNA]</scope>
    <source>
        <strain evidence="9 10">MAHUQ-52</strain>
    </source>
</reference>
<name>A0ABS8IPP6_9BURK</name>
<gene>
    <name evidence="9" type="ORF">LMJ30_02940</name>
</gene>
<feature type="transmembrane region" description="Helical" evidence="7">
    <location>
        <begin position="168"/>
        <end position="201"/>
    </location>
</feature>
<feature type="transmembrane region" description="Helical" evidence="7">
    <location>
        <begin position="99"/>
        <end position="119"/>
    </location>
</feature>
<evidence type="ECO:0000256" key="4">
    <source>
        <dbReference type="ARBA" id="ARBA00022692"/>
    </source>
</evidence>
<feature type="domain" description="ABC transmembrane type-1" evidence="8">
    <location>
        <begin position="63"/>
        <end position="243"/>
    </location>
</feature>
<keyword evidence="5 7" id="KW-1133">Transmembrane helix</keyword>
<dbReference type="RefSeq" id="WP_229430843.1">
    <property type="nucleotide sequence ID" value="NZ_JAJHPV010000004.1"/>
</dbReference>
<comment type="caution">
    <text evidence="9">The sequence shown here is derived from an EMBL/GenBank/DDBJ whole genome shotgun (WGS) entry which is preliminary data.</text>
</comment>
<keyword evidence="4 7" id="KW-0812">Transmembrane</keyword>
<evidence type="ECO:0000256" key="5">
    <source>
        <dbReference type="ARBA" id="ARBA00022989"/>
    </source>
</evidence>
<evidence type="ECO:0000313" key="10">
    <source>
        <dbReference type="Proteomes" id="UP001198701"/>
    </source>
</evidence>
<evidence type="ECO:0000256" key="1">
    <source>
        <dbReference type="ARBA" id="ARBA00004651"/>
    </source>
</evidence>
<dbReference type="Gene3D" id="1.10.3720.10">
    <property type="entry name" value="MetI-like"/>
    <property type="match status" value="1"/>
</dbReference>
<dbReference type="CDD" id="cd06261">
    <property type="entry name" value="TM_PBP2"/>
    <property type="match status" value="1"/>
</dbReference>
<keyword evidence="6 7" id="KW-0472">Membrane</keyword>